<keyword evidence="3" id="KW-0132">Cell division</keyword>
<comment type="similarity">
    <text evidence="2">Belongs to the MAD2 family.</text>
</comment>
<dbReference type="InterPro" id="IPR003511">
    <property type="entry name" value="HORMA_dom"/>
</dbReference>
<evidence type="ECO:0000256" key="3">
    <source>
        <dbReference type="ARBA" id="ARBA00022618"/>
    </source>
</evidence>
<name>A0A250WZF6_9CHLO</name>
<evidence type="ECO:0000256" key="1">
    <source>
        <dbReference type="ARBA" id="ARBA00004123"/>
    </source>
</evidence>
<dbReference type="GO" id="GO:0051301">
    <property type="term" value="P:cell division"/>
    <property type="evidence" value="ECO:0007669"/>
    <property type="project" value="UniProtKB-KW"/>
</dbReference>
<dbReference type="Pfam" id="PF02301">
    <property type="entry name" value="HORMA"/>
    <property type="match status" value="1"/>
</dbReference>
<evidence type="ECO:0000256" key="4">
    <source>
        <dbReference type="ARBA" id="ARBA00022776"/>
    </source>
</evidence>
<dbReference type="GO" id="GO:0007094">
    <property type="term" value="P:mitotic spindle assembly checkpoint signaling"/>
    <property type="evidence" value="ECO:0007669"/>
    <property type="project" value="TreeGrafter"/>
</dbReference>
<dbReference type="AlphaFoldDB" id="A0A250WZF6"/>
<dbReference type="PANTHER" id="PTHR11842:SF11">
    <property type="entry name" value="MITOTIC SPINDLE ASSEMBLY CHECKPOINT PROTEIN MAD2A"/>
    <property type="match status" value="1"/>
</dbReference>
<dbReference type="SUPFAM" id="SSF56019">
    <property type="entry name" value="The spindle assembly checkpoint protein mad2"/>
    <property type="match status" value="1"/>
</dbReference>
<dbReference type="EMBL" id="BEGY01000015">
    <property type="protein sequence ID" value="GAX76079.1"/>
    <property type="molecule type" value="Genomic_DNA"/>
</dbReference>
<keyword evidence="5" id="KW-0539">Nucleus</keyword>
<evidence type="ECO:0000313" key="9">
    <source>
        <dbReference type="Proteomes" id="UP000232323"/>
    </source>
</evidence>
<dbReference type="GO" id="GO:0000776">
    <property type="term" value="C:kinetochore"/>
    <property type="evidence" value="ECO:0007669"/>
    <property type="project" value="TreeGrafter"/>
</dbReference>
<dbReference type="InterPro" id="IPR036570">
    <property type="entry name" value="HORMA_dom_sf"/>
</dbReference>
<dbReference type="Proteomes" id="UP000232323">
    <property type="component" value="Unassembled WGS sequence"/>
</dbReference>
<comment type="caution">
    <text evidence="8">The sequence shown here is derived from an EMBL/GenBank/DDBJ whole genome shotgun (WGS) entry which is preliminary data.</text>
</comment>
<dbReference type="OrthoDB" id="1806at2759"/>
<protein>
    <recommendedName>
        <fullName evidence="7">HORMA domain-containing protein</fullName>
    </recommendedName>
</protein>
<dbReference type="FunFam" id="3.30.900.10:FF:000002">
    <property type="entry name" value="Mitotic spindle assembly checkpoint protein MAD2A"/>
    <property type="match status" value="1"/>
</dbReference>
<evidence type="ECO:0000256" key="2">
    <source>
        <dbReference type="ARBA" id="ARBA00010348"/>
    </source>
</evidence>
<gene>
    <name evidence="8" type="ORF">CEUSTIGMA_g3522.t1</name>
</gene>
<dbReference type="Gene3D" id="3.30.900.10">
    <property type="entry name" value="HORMA domain"/>
    <property type="match status" value="1"/>
</dbReference>
<evidence type="ECO:0000256" key="5">
    <source>
        <dbReference type="ARBA" id="ARBA00023242"/>
    </source>
</evidence>
<dbReference type="PROSITE" id="PS50815">
    <property type="entry name" value="HORMA"/>
    <property type="match status" value="1"/>
</dbReference>
<sequence>MQVQSQINRNVITLKGSAQTVAEFFKFGVNNILYQRGVYPEEAFEAKKQYGLSLWQTTDEKLNQYLTGVLTQTRAWLEEGCLRQLVLVITEAGTKEVLERWTFDIDTNKDVISGSGPLPDKPEKEITSEIQAIMRQITASVTFLPLLETRCTIDILVYTTSLDSLPEEWEDSAPKTIANAEIVSLRGFSTKVHGVKAMVAYKAPCDDIL</sequence>
<keyword evidence="9" id="KW-1185">Reference proteome</keyword>
<dbReference type="STRING" id="1157962.A0A250WZF6"/>
<dbReference type="InterPro" id="IPR045091">
    <property type="entry name" value="Mad2-like"/>
</dbReference>
<reference evidence="8 9" key="1">
    <citation type="submission" date="2017-08" db="EMBL/GenBank/DDBJ databases">
        <title>Acidophilic green algal genome provides insights into adaptation to an acidic environment.</title>
        <authorList>
            <person name="Hirooka S."/>
            <person name="Hirose Y."/>
            <person name="Kanesaki Y."/>
            <person name="Higuchi S."/>
            <person name="Fujiwara T."/>
            <person name="Onuma R."/>
            <person name="Era A."/>
            <person name="Ohbayashi R."/>
            <person name="Uzuka A."/>
            <person name="Nozaki H."/>
            <person name="Yoshikawa H."/>
            <person name="Miyagishima S.Y."/>
        </authorList>
    </citation>
    <scope>NUCLEOTIDE SEQUENCE [LARGE SCALE GENOMIC DNA]</scope>
    <source>
        <strain evidence="8 9">NIES-2499</strain>
    </source>
</reference>
<evidence type="ECO:0000256" key="6">
    <source>
        <dbReference type="ARBA" id="ARBA00023306"/>
    </source>
</evidence>
<proteinExistence type="inferred from homology"/>
<dbReference type="GO" id="GO:0005654">
    <property type="term" value="C:nucleoplasm"/>
    <property type="evidence" value="ECO:0007669"/>
    <property type="project" value="TreeGrafter"/>
</dbReference>
<comment type="subcellular location">
    <subcellularLocation>
        <location evidence="1">Nucleus</location>
    </subcellularLocation>
</comment>
<organism evidence="8 9">
    <name type="scientific">Chlamydomonas eustigma</name>
    <dbReference type="NCBI Taxonomy" id="1157962"/>
    <lineage>
        <taxon>Eukaryota</taxon>
        <taxon>Viridiplantae</taxon>
        <taxon>Chlorophyta</taxon>
        <taxon>core chlorophytes</taxon>
        <taxon>Chlorophyceae</taxon>
        <taxon>CS clade</taxon>
        <taxon>Chlamydomonadales</taxon>
        <taxon>Chlamydomonadaceae</taxon>
        <taxon>Chlamydomonas</taxon>
    </lineage>
</organism>
<keyword evidence="4" id="KW-0498">Mitosis</keyword>
<feature type="domain" description="HORMA" evidence="7">
    <location>
        <begin position="15"/>
        <end position="199"/>
    </location>
</feature>
<dbReference type="PANTHER" id="PTHR11842">
    <property type="entry name" value="MITOTIC SPINDLE ASSEMBLY CHECKPOINT PROTEIN MAD2"/>
    <property type="match status" value="1"/>
</dbReference>
<evidence type="ECO:0000259" key="7">
    <source>
        <dbReference type="PROSITE" id="PS50815"/>
    </source>
</evidence>
<keyword evidence="6" id="KW-0131">Cell cycle</keyword>
<evidence type="ECO:0000313" key="8">
    <source>
        <dbReference type="EMBL" id="GAX76079.1"/>
    </source>
</evidence>
<dbReference type="GO" id="GO:0005737">
    <property type="term" value="C:cytoplasm"/>
    <property type="evidence" value="ECO:0007669"/>
    <property type="project" value="TreeGrafter"/>
</dbReference>
<accession>A0A250WZF6</accession>